<proteinExistence type="predicted"/>
<dbReference type="InterPro" id="IPR008482">
    <property type="entry name" value="DUF763"/>
</dbReference>
<dbReference type="EMBL" id="RKRE01000003">
    <property type="protein sequence ID" value="RPF42743.1"/>
    <property type="molecule type" value="Genomic_DNA"/>
</dbReference>
<protein>
    <recommendedName>
        <fullName evidence="3">DUF763 domain-containing protein</fullName>
    </recommendedName>
</protein>
<gene>
    <name evidence="1" type="ORF">EDD75_1853</name>
</gene>
<comment type="caution">
    <text evidence="1">The sequence shown here is derived from an EMBL/GenBank/DDBJ whole genome shotgun (WGS) entry which is preliminary data.</text>
</comment>
<evidence type="ECO:0000313" key="2">
    <source>
        <dbReference type="Proteomes" id="UP000282654"/>
    </source>
</evidence>
<evidence type="ECO:0008006" key="3">
    <source>
        <dbReference type="Google" id="ProtNLM"/>
    </source>
</evidence>
<name>A0A3N5ADW2_9THEO</name>
<sequence length="361" mass="40264">MRTGIANLPLHAGKCPRWLFEKMVALSQTIVELLVVEAGPAEVLRRLSDPFWFQAFGCVLGFDWHSSGLTTTVCGALKEAVRGCERDLGLFVCGGKGATAFKTPEEILRLGARHPLKANPEDLVRASRLAAKVDQAAVQDGYDLYHHTFIFSSQGTWVVIQQGMNAAARRARRYHWLSEACRDFVVEPHTAVCCDVRGLTLNLVAQESEAARQSLPALTRERPEKLVADIKRIHDRILDLPDRHQLLLEDLDPGRLKTVFEKSYDRAPQDFVALLETPGVGPRGIRALSLIAELVYGTPLSYRDPARFAFAHGGKDGTPYPVDRATYEHSIRVLKRAVEQSRLGYSEKRQALARLARYEGL</sequence>
<dbReference type="PANTHER" id="PTHR38597:SF1">
    <property type="entry name" value="BLL3834 PROTEIN"/>
    <property type="match status" value="1"/>
</dbReference>
<dbReference type="RefSeq" id="WP_123931303.1">
    <property type="nucleotide sequence ID" value="NZ_RKRE01000003.1"/>
</dbReference>
<keyword evidence="2" id="KW-1185">Reference proteome</keyword>
<dbReference type="OrthoDB" id="9802662at2"/>
<dbReference type="PANTHER" id="PTHR38597">
    <property type="entry name" value="BLL3834 PROTEIN"/>
    <property type="match status" value="1"/>
</dbReference>
<dbReference type="Pfam" id="PF05559">
    <property type="entry name" value="DUF763"/>
    <property type="match status" value="1"/>
</dbReference>
<organism evidence="1 2">
    <name type="scientific">Thermodesulfitimonas autotrophica</name>
    <dbReference type="NCBI Taxonomy" id="1894989"/>
    <lineage>
        <taxon>Bacteria</taxon>
        <taxon>Bacillati</taxon>
        <taxon>Bacillota</taxon>
        <taxon>Clostridia</taxon>
        <taxon>Thermoanaerobacterales</taxon>
        <taxon>Thermoanaerobacteraceae</taxon>
        <taxon>Thermodesulfitimonas</taxon>
    </lineage>
</organism>
<reference evidence="1 2" key="1">
    <citation type="submission" date="2018-11" db="EMBL/GenBank/DDBJ databases">
        <title>Genomic Encyclopedia of Type Strains, Phase IV (KMG-IV): sequencing the most valuable type-strain genomes for metagenomic binning, comparative biology and taxonomic classification.</title>
        <authorList>
            <person name="Goeker M."/>
        </authorList>
    </citation>
    <scope>NUCLEOTIDE SEQUENCE [LARGE SCALE GENOMIC DNA]</scope>
    <source>
        <strain evidence="1 2">DSM 102936</strain>
    </source>
</reference>
<evidence type="ECO:0000313" key="1">
    <source>
        <dbReference type="EMBL" id="RPF42743.1"/>
    </source>
</evidence>
<dbReference type="AlphaFoldDB" id="A0A3N5ADW2"/>
<dbReference type="Proteomes" id="UP000282654">
    <property type="component" value="Unassembled WGS sequence"/>
</dbReference>
<accession>A0A3N5ADW2</accession>